<sequence>MKWGRRMAKKLSSGVDRFMNGVDKLNKAYANTHRGMLDDYSKQRKYNYAEWKAVQKHTRKSAFSPLTKETLKRQKAEYDKLNSYKEAMRKIEFTRKEEGSKPNRREHVKKRTLC</sequence>
<evidence type="ECO:0000313" key="2">
    <source>
        <dbReference type="EMBL" id="DAD72830.1"/>
    </source>
</evidence>
<evidence type="ECO:0000256" key="1">
    <source>
        <dbReference type="SAM" id="MobiDB-lite"/>
    </source>
</evidence>
<organism evidence="2">
    <name type="scientific">Siphoviridae sp. ctYBm1</name>
    <dbReference type="NCBI Taxonomy" id="2826374"/>
    <lineage>
        <taxon>Viruses</taxon>
        <taxon>Duplodnaviria</taxon>
        <taxon>Heunggongvirae</taxon>
        <taxon>Uroviricota</taxon>
        <taxon>Caudoviricetes</taxon>
    </lineage>
</organism>
<accession>A0A8S5LS98</accession>
<protein>
    <submittedName>
        <fullName evidence="2">Uncharacterized protein</fullName>
    </submittedName>
</protein>
<reference evidence="2" key="1">
    <citation type="journal article" date="2021" name="Proc. Natl. Acad. Sci. U.S.A.">
        <title>A Catalog of Tens of Thousands of Viruses from Human Metagenomes Reveals Hidden Associations with Chronic Diseases.</title>
        <authorList>
            <person name="Tisza M.J."/>
            <person name="Buck C.B."/>
        </authorList>
    </citation>
    <scope>NUCLEOTIDE SEQUENCE</scope>
    <source>
        <strain evidence="2">CtYBm1</strain>
    </source>
</reference>
<dbReference type="EMBL" id="BK014726">
    <property type="protein sequence ID" value="DAD72830.1"/>
    <property type="molecule type" value="Genomic_DNA"/>
</dbReference>
<name>A0A8S5LS98_9CAUD</name>
<proteinExistence type="predicted"/>
<feature type="compositionally biased region" description="Basic and acidic residues" evidence="1">
    <location>
        <begin position="91"/>
        <end position="105"/>
    </location>
</feature>
<feature type="region of interest" description="Disordered" evidence="1">
    <location>
        <begin position="91"/>
        <end position="114"/>
    </location>
</feature>